<keyword evidence="7" id="KW-0472">Membrane</keyword>
<keyword evidence="7" id="KW-1133">Transmembrane helix</keyword>
<dbReference type="CDD" id="cd00082">
    <property type="entry name" value="HisKA"/>
    <property type="match status" value="1"/>
</dbReference>
<dbReference type="InterPro" id="IPR036890">
    <property type="entry name" value="HATPase_C_sf"/>
</dbReference>
<feature type="transmembrane region" description="Helical" evidence="7">
    <location>
        <begin position="6"/>
        <end position="28"/>
    </location>
</feature>
<dbReference type="Gene3D" id="3.30.565.10">
    <property type="entry name" value="Histidine kinase-like ATPase, C-terminal domain"/>
    <property type="match status" value="1"/>
</dbReference>
<organism evidence="9 10">
    <name type="scientific">Sphingobacterium lactis</name>
    <dbReference type="NCBI Taxonomy" id="797291"/>
    <lineage>
        <taxon>Bacteria</taxon>
        <taxon>Pseudomonadati</taxon>
        <taxon>Bacteroidota</taxon>
        <taxon>Sphingobacteriia</taxon>
        <taxon>Sphingobacteriales</taxon>
        <taxon>Sphingobacteriaceae</taxon>
        <taxon>Sphingobacterium</taxon>
    </lineage>
</organism>
<dbReference type="GO" id="GO:0005886">
    <property type="term" value="C:plasma membrane"/>
    <property type="evidence" value="ECO:0007669"/>
    <property type="project" value="TreeGrafter"/>
</dbReference>
<dbReference type="EC" id="2.7.13.3" evidence="2"/>
<feature type="domain" description="Histidine kinase" evidence="8">
    <location>
        <begin position="248"/>
        <end position="448"/>
    </location>
</feature>
<dbReference type="Pfam" id="PF02518">
    <property type="entry name" value="HATPase_c"/>
    <property type="match status" value="1"/>
</dbReference>
<reference evidence="10" key="1">
    <citation type="submission" date="2016-10" db="EMBL/GenBank/DDBJ databases">
        <authorList>
            <person name="Varghese N."/>
            <person name="Submissions S."/>
        </authorList>
    </citation>
    <scope>NUCLEOTIDE SEQUENCE [LARGE SCALE GENOMIC DNA]</scope>
    <source>
        <strain evidence="10">DSM 22361</strain>
    </source>
</reference>
<evidence type="ECO:0000256" key="5">
    <source>
        <dbReference type="ARBA" id="ARBA00022777"/>
    </source>
</evidence>
<evidence type="ECO:0000256" key="2">
    <source>
        <dbReference type="ARBA" id="ARBA00012438"/>
    </source>
</evidence>
<gene>
    <name evidence="9" type="ORF">SAMN05421877_108212</name>
</gene>
<dbReference type="InterPro" id="IPR003661">
    <property type="entry name" value="HisK_dim/P_dom"/>
</dbReference>
<dbReference type="InterPro" id="IPR050351">
    <property type="entry name" value="BphY/WalK/GraS-like"/>
</dbReference>
<evidence type="ECO:0000256" key="3">
    <source>
        <dbReference type="ARBA" id="ARBA00022553"/>
    </source>
</evidence>
<dbReference type="RefSeq" id="WP_160003761.1">
    <property type="nucleotide sequence ID" value="NZ_CP049246.1"/>
</dbReference>
<dbReference type="SUPFAM" id="SSF55874">
    <property type="entry name" value="ATPase domain of HSP90 chaperone/DNA topoisomerase II/histidine kinase"/>
    <property type="match status" value="1"/>
</dbReference>
<sequence>MNKRPIIYILSFLLLFTVLVGMQVYFLVNSYALKQKEIVETVRVKLKNLEDDVDKFDDSYYMKNKSYVELFAALDENKINEDSVRRFYNDRSDTVSRKLKKYVDSLFMDLGYQVGVKKELTSIYSNTKNRNLLNKNITIYESSEVKGLENSLTSGTWEMSYSKSTSEKERINEQVNEDKKIISYGFLVSRKTTFIIANLYWILFSELLLFVVASFLILIAILYIFYITYKNLLKQKKQVLVLHDMVDNVSHEMRTPISTMKLASINLQKRHSDSNFSILDRQILRLEKLLQPLTDPDVTTEKSDYGLNDINHLLSDLQTTELNGQVNLLSFPQQTIQVNKVLFETIISNLITNSFKYGATQVSLAVDFIDDMLNVKVVDNGQGIDADELPYIFEKFYRVQRDNVHNTKGLGLGLNIVKRVVDQFNGDIKVKSQINLGSEFLIVLPYGK</sequence>
<dbReference type="PANTHER" id="PTHR45453">
    <property type="entry name" value="PHOSPHATE REGULON SENSOR PROTEIN PHOR"/>
    <property type="match status" value="1"/>
</dbReference>
<evidence type="ECO:0000256" key="7">
    <source>
        <dbReference type="SAM" id="Phobius"/>
    </source>
</evidence>
<dbReference type="EMBL" id="FNUT01000008">
    <property type="protein sequence ID" value="SEG49565.1"/>
    <property type="molecule type" value="Genomic_DNA"/>
</dbReference>
<evidence type="ECO:0000313" key="10">
    <source>
        <dbReference type="Proteomes" id="UP000236731"/>
    </source>
</evidence>
<evidence type="ECO:0000259" key="8">
    <source>
        <dbReference type="PROSITE" id="PS50109"/>
    </source>
</evidence>
<dbReference type="GO" id="GO:0000155">
    <property type="term" value="F:phosphorelay sensor kinase activity"/>
    <property type="evidence" value="ECO:0007669"/>
    <property type="project" value="InterPro"/>
</dbReference>
<evidence type="ECO:0000256" key="6">
    <source>
        <dbReference type="ARBA" id="ARBA00023012"/>
    </source>
</evidence>
<dbReference type="Gene3D" id="1.10.287.130">
    <property type="match status" value="1"/>
</dbReference>
<accession>A0A1H6ANE0</accession>
<dbReference type="InterPro" id="IPR005467">
    <property type="entry name" value="His_kinase_dom"/>
</dbReference>
<dbReference type="GO" id="GO:0004721">
    <property type="term" value="F:phosphoprotein phosphatase activity"/>
    <property type="evidence" value="ECO:0007669"/>
    <property type="project" value="TreeGrafter"/>
</dbReference>
<dbReference type="PRINTS" id="PR00344">
    <property type="entry name" value="BCTRLSENSOR"/>
</dbReference>
<comment type="catalytic activity">
    <reaction evidence="1">
        <text>ATP + protein L-histidine = ADP + protein N-phospho-L-histidine.</text>
        <dbReference type="EC" id="2.7.13.3"/>
    </reaction>
</comment>
<keyword evidence="4" id="KW-0808">Transferase</keyword>
<dbReference type="GO" id="GO:0016036">
    <property type="term" value="P:cellular response to phosphate starvation"/>
    <property type="evidence" value="ECO:0007669"/>
    <property type="project" value="TreeGrafter"/>
</dbReference>
<evidence type="ECO:0000256" key="1">
    <source>
        <dbReference type="ARBA" id="ARBA00000085"/>
    </source>
</evidence>
<dbReference type="AlphaFoldDB" id="A0A1H6ANE0"/>
<dbReference type="PROSITE" id="PS50109">
    <property type="entry name" value="HIS_KIN"/>
    <property type="match status" value="1"/>
</dbReference>
<dbReference type="InterPro" id="IPR036097">
    <property type="entry name" value="HisK_dim/P_sf"/>
</dbReference>
<protein>
    <recommendedName>
        <fullName evidence="2">histidine kinase</fullName>
        <ecNumber evidence="2">2.7.13.3</ecNumber>
    </recommendedName>
</protein>
<dbReference type="CDD" id="cd00075">
    <property type="entry name" value="HATPase"/>
    <property type="match status" value="1"/>
</dbReference>
<keyword evidence="6" id="KW-0902">Two-component regulatory system</keyword>
<proteinExistence type="predicted"/>
<keyword evidence="5 9" id="KW-0418">Kinase</keyword>
<keyword evidence="7" id="KW-0812">Transmembrane</keyword>
<dbReference type="PANTHER" id="PTHR45453:SF1">
    <property type="entry name" value="PHOSPHATE REGULON SENSOR PROTEIN PHOR"/>
    <property type="match status" value="1"/>
</dbReference>
<feature type="transmembrane region" description="Helical" evidence="7">
    <location>
        <begin position="181"/>
        <end position="201"/>
    </location>
</feature>
<dbReference type="SMART" id="SM00387">
    <property type="entry name" value="HATPase_c"/>
    <property type="match status" value="1"/>
</dbReference>
<evidence type="ECO:0000256" key="4">
    <source>
        <dbReference type="ARBA" id="ARBA00022679"/>
    </source>
</evidence>
<keyword evidence="10" id="KW-1185">Reference proteome</keyword>
<dbReference type="InterPro" id="IPR004358">
    <property type="entry name" value="Sig_transdc_His_kin-like_C"/>
</dbReference>
<name>A0A1H6ANE0_9SPHI</name>
<dbReference type="InterPro" id="IPR003594">
    <property type="entry name" value="HATPase_dom"/>
</dbReference>
<keyword evidence="3" id="KW-0597">Phosphoprotein</keyword>
<feature type="transmembrane region" description="Helical" evidence="7">
    <location>
        <begin position="207"/>
        <end position="229"/>
    </location>
</feature>
<dbReference type="OrthoDB" id="921707at2"/>
<evidence type="ECO:0000313" key="9">
    <source>
        <dbReference type="EMBL" id="SEG49565.1"/>
    </source>
</evidence>
<dbReference type="SUPFAM" id="SSF47384">
    <property type="entry name" value="Homodimeric domain of signal transducing histidine kinase"/>
    <property type="match status" value="1"/>
</dbReference>
<dbReference type="Proteomes" id="UP000236731">
    <property type="component" value="Unassembled WGS sequence"/>
</dbReference>